<gene>
    <name evidence="2" type="ORF">CBR_g9207</name>
</gene>
<organism evidence="2 3">
    <name type="scientific">Chara braunii</name>
    <name type="common">Braun's stonewort</name>
    <dbReference type="NCBI Taxonomy" id="69332"/>
    <lineage>
        <taxon>Eukaryota</taxon>
        <taxon>Viridiplantae</taxon>
        <taxon>Streptophyta</taxon>
        <taxon>Charophyceae</taxon>
        <taxon>Charales</taxon>
        <taxon>Characeae</taxon>
        <taxon>Chara</taxon>
    </lineage>
</organism>
<keyword evidence="3" id="KW-1185">Reference proteome</keyword>
<evidence type="ECO:0000313" key="3">
    <source>
        <dbReference type="Proteomes" id="UP000265515"/>
    </source>
</evidence>
<feature type="region of interest" description="Disordered" evidence="1">
    <location>
        <begin position="188"/>
        <end position="229"/>
    </location>
</feature>
<comment type="caution">
    <text evidence="2">The sequence shown here is derived from an EMBL/GenBank/DDBJ whole genome shotgun (WGS) entry which is preliminary data.</text>
</comment>
<dbReference type="PANTHER" id="PTHR33492:SF4">
    <property type="entry name" value="OS02G0174300 PROTEIN"/>
    <property type="match status" value="1"/>
</dbReference>
<feature type="region of interest" description="Disordered" evidence="1">
    <location>
        <begin position="1"/>
        <end position="57"/>
    </location>
</feature>
<reference evidence="2 3" key="1">
    <citation type="journal article" date="2018" name="Cell">
        <title>The Chara Genome: Secondary Complexity and Implications for Plant Terrestrialization.</title>
        <authorList>
            <person name="Nishiyama T."/>
            <person name="Sakayama H."/>
            <person name="Vries J.D."/>
            <person name="Buschmann H."/>
            <person name="Saint-Marcoux D."/>
            <person name="Ullrich K.K."/>
            <person name="Haas F.B."/>
            <person name="Vanderstraeten L."/>
            <person name="Becker D."/>
            <person name="Lang D."/>
            <person name="Vosolsobe S."/>
            <person name="Rombauts S."/>
            <person name="Wilhelmsson P.K.I."/>
            <person name="Janitza P."/>
            <person name="Kern R."/>
            <person name="Heyl A."/>
            <person name="Rumpler F."/>
            <person name="Villalobos L.I.A.C."/>
            <person name="Clay J.M."/>
            <person name="Skokan R."/>
            <person name="Toyoda A."/>
            <person name="Suzuki Y."/>
            <person name="Kagoshima H."/>
            <person name="Schijlen E."/>
            <person name="Tajeshwar N."/>
            <person name="Catarino B."/>
            <person name="Hetherington A.J."/>
            <person name="Saltykova A."/>
            <person name="Bonnot C."/>
            <person name="Breuninger H."/>
            <person name="Symeonidi A."/>
            <person name="Radhakrishnan G.V."/>
            <person name="Van Nieuwerburgh F."/>
            <person name="Deforce D."/>
            <person name="Chang C."/>
            <person name="Karol K.G."/>
            <person name="Hedrich R."/>
            <person name="Ulvskov P."/>
            <person name="Glockner G."/>
            <person name="Delwiche C.F."/>
            <person name="Petrasek J."/>
            <person name="Van de Peer Y."/>
            <person name="Friml J."/>
            <person name="Beilby M."/>
            <person name="Dolan L."/>
            <person name="Kohara Y."/>
            <person name="Sugano S."/>
            <person name="Fujiyama A."/>
            <person name="Delaux P.-M."/>
            <person name="Quint M."/>
            <person name="TheiBen G."/>
            <person name="Hagemann M."/>
            <person name="Harholt J."/>
            <person name="Dunand C."/>
            <person name="Zachgo S."/>
            <person name="Langdale J."/>
            <person name="Maumus F."/>
            <person name="Straeten D.V.D."/>
            <person name="Gould S.B."/>
            <person name="Rensing S.A."/>
        </authorList>
    </citation>
    <scope>NUCLEOTIDE SEQUENCE [LARGE SCALE GENOMIC DNA]</scope>
    <source>
        <strain evidence="2 3">S276</strain>
    </source>
</reference>
<protein>
    <recommendedName>
        <fullName evidence="4">Myb-like domain-containing protein</fullName>
    </recommendedName>
</protein>
<dbReference type="EMBL" id="BFEA01000153">
    <property type="protein sequence ID" value="GBG71798.1"/>
    <property type="molecule type" value="Genomic_DNA"/>
</dbReference>
<feature type="compositionally biased region" description="Polar residues" evidence="1">
    <location>
        <begin position="1"/>
        <end position="10"/>
    </location>
</feature>
<evidence type="ECO:0000256" key="1">
    <source>
        <dbReference type="SAM" id="MobiDB-lite"/>
    </source>
</evidence>
<dbReference type="Gramene" id="GBG71798">
    <property type="protein sequence ID" value="GBG71798"/>
    <property type="gene ID" value="CBR_g9207"/>
</dbReference>
<dbReference type="AlphaFoldDB" id="A0A388KP64"/>
<evidence type="ECO:0008006" key="4">
    <source>
        <dbReference type="Google" id="ProtNLM"/>
    </source>
</evidence>
<dbReference type="OrthoDB" id="691673at2759"/>
<proteinExistence type="predicted"/>
<accession>A0A388KP64</accession>
<dbReference type="PANTHER" id="PTHR33492">
    <property type="entry name" value="OSJNBA0043A12.37 PROTEIN-RELATED"/>
    <property type="match status" value="1"/>
</dbReference>
<evidence type="ECO:0000313" key="2">
    <source>
        <dbReference type="EMBL" id="GBG71798.1"/>
    </source>
</evidence>
<name>A0A388KP64_CHABU</name>
<dbReference type="Proteomes" id="UP000265515">
    <property type="component" value="Unassembled WGS sequence"/>
</dbReference>
<feature type="compositionally biased region" description="Basic and acidic residues" evidence="1">
    <location>
        <begin position="38"/>
        <end position="57"/>
    </location>
</feature>
<sequence>MDIAGTQSGRLATVEVADDEGGAHCSDATPPAASGKRAVTEEGGSRGEQSKVKAEERKLEWTDKESMALMRLLFEEDCAQQSRQGRQKIRGRREKYNRIIGKMVEQGFPKRDMEDCEAKYYALLDKAKKIRDYSGESGKPSYWDMSRSEKKENGLPLTYEKHMFEALQWKLGKADGLCEDLMHSVNLQRGQTSTVTDDEDTGGTSENGGGRRKADTDSARVTSLDGPRV</sequence>